<comment type="caution">
    <text evidence="2">The sequence shown here is derived from an EMBL/GenBank/DDBJ whole genome shotgun (WGS) entry which is preliminary data.</text>
</comment>
<dbReference type="Proteomes" id="UP001241110">
    <property type="component" value="Unassembled WGS sequence"/>
</dbReference>
<dbReference type="RefSeq" id="WP_313975838.1">
    <property type="nucleotide sequence ID" value="NZ_JASJOR010000004.1"/>
</dbReference>
<accession>A0AAE3QMA0</accession>
<name>A0AAE3QMA0_9BACT</name>
<reference evidence="2 4" key="1">
    <citation type="submission" date="2023-05" db="EMBL/GenBank/DDBJ databases">
        <authorList>
            <person name="Zhang X."/>
        </authorList>
    </citation>
    <scope>NUCLEOTIDE SEQUENCE</scope>
    <source>
        <strain evidence="3 4">DM2B3-1</strain>
        <strain evidence="2">YF14B1</strain>
    </source>
</reference>
<evidence type="ECO:0000313" key="3">
    <source>
        <dbReference type="EMBL" id="MDJ1497091.1"/>
    </source>
</evidence>
<sequence length="150" mass="17399">MEQSFPGILILVFPVFFVSIFVGVIFLISQFGWARLASSYRNDSPFEGKRIGIITARINRVNYKNCLSLKCNEEGLYMRPILFFRLFHPPVLIPWKDIVDVKEKKILFFTTKKLTVGEPSVASIEISRFTYSQLEPYYLNASANQKSRYN</sequence>
<proteinExistence type="predicted"/>
<keyword evidence="1" id="KW-1133">Transmembrane helix</keyword>
<dbReference type="EMBL" id="JASJOT010000028">
    <property type="protein sequence ID" value="MDJ1497091.1"/>
    <property type="molecule type" value="Genomic_DNA"/>
</dbReference>
<evidence type="ECO:0000256" key="1">
    <source>
        <dbReference type="SAM" id="Phobius"/>
    </source>
</evidence>
<organism evidence="2 5">
    <name type="scientific">Xanthocytophaga flava</name>
    <dbReference type="NCBI Taxonomy" id="3048013"/>
    <lineage>
        <taxon>Bacteria</taxon>
        <taxon>Pseudomonadati</taxon>
        <taxon>Bacteroidota</taxon>
        <taxon>Cytophagia</taxon>
        <taxon>Cytophagales</taxon>
        <taxon>Rhodocytophagaceae</taxon>
        <taxon>Xanthocytophaga</taxon>
    </lineage>
</organism>
<evidence type="ECO:0000313" key="5">
    <source>
        <dbReference type="Proteomes" id="UP001241110"/>
    </source>
</evidence>
<keyword evidence="1" id="KW-0472">Membrane</keyword>
<dbReference type="Proteomes" id="UP001228581">
    <property type="component" value="Unassembled WGS sequence"/>
</dbReference>
<keyword evidence="4" id="KW-1185">Reference proteome</keyword>
<protein>
    <submittedName>
        <fullName evidence="2">Uncharacterized protein</fullName>
    </submittedName>
</protein>
<evidence type="ECO:0000313" key="4">
    <source>
        <dbReference type="Proteomes" id="UP001228581"/>
    </source>
</evidence>
<evidence type="ECO:0000313" key="2">
    <source>
        <dbReference type="EMBL" id="MDJ1479546.1"/>
    </source>
</evidence>
<dbReference type="AlphaFoldDB" id="A0AAE3QMA0"/>
<keyword evidence="1" id="KW-0812">Transmembrane</keyword>
<dbReference type="EMBL" id="JASJOS010000002">
    <property type="protein sequence ID" value="MDJ1479546.1"/>
    <property type="molecule type" value="Genomic_DNA"/>
</dbReference>
<feature type="transmembrane region" description="Helical" evidence="1">
    <location>
        <begin position="6"/>
        <end position="28"/>
    </location>
</feature>
<gene>
    <name evidence="2" type="ORF">QNI16_03560</name>
    <name evidence="3" type="ORF">QNI19_29405</name>
</gene>